<protein>
    <submittedName>
        <fullName evidence="1">Uncharacterized protein</fullName>
    </submittedName>
</protein>
<evidence type="ECO:0000313" key="1">
    <source>
        <dbReference type="EMBL" id="USN15221.1"/>
    </source>
</evidence>
<proteinExistence type="predicted"/>
<organism evidence="1 2">
    <name type="scientific">Brevundimonas phage vB_BpoS-Kikimora</name>
    <dbReference type="NCBI Taxonomy" id="2948601"/>
    <lineage>
        <taxon>Viruses</taxon>
        <taxon>Duplodnaviria</taxon>
        <taxon>Heunggongvirae</taxon>
        <taxon>Uroviricota</taxon>
        <taxon>Caudoviricetes</taxon>
        <taxon>Jeanschmidtviridae</taxon>
        <taxon>Kikimoravirus</taxon>
        <taxon>Kikimoravirus kikimora</taxon>
    </lineage>
</organism>
<dbReference type="EMBL" id="ON529857">
    <property type="protein sequence ID" value="USN15221.1"/>
    <property type="molecule type" value="Genomic_DNA"/>
</dbReference>
<accession>A0A9E7SKX8</accession>
<gene>
    <name evidence="1" type="ORF">KIKIMORA_00750</name>
</gene>
<dbReference type="Proteomes" id="UP001056576">
    <property type="component" value="Segment"/>
</dbReference>
<keyword evidence="2" id="KW-1185">Reference proteome</keyword>
<reference evidence="1 2" key="1">
    <citation type="submission" date="2022-05" db="EMBL/GenBank/DDBJ databases">
        <authorList>
            <person name="Friedrich I."/>
            <person name="Poehlein A."/>
            <person name="Schneider D."/>
            <person name="Hertel R."/>
            <person name="Daniel R."/>
        </authorList>
    </citation>
    <scope>NUCLEOTIDE SEQUENCE [LARGE SCALE GENOMIC DNA]</scope>
</reference>
<name>A0A9E7SKX8_9CAUD</name>
<evidence type="ECO:0000313" key="2">
    <source>
        <dbReference type="Proteomes" id="UP001056576"/>
    </source>
</evidence>
<sequence>MAEDDDYAFDGTHDALNRMRRAHERGTGCHLTADMIRSLSVTLIGQMWSDDDPREETST</sequence>